<keyword evidence="5" id="KW-1185">Reference proteome</keyword>
<feature type="transmembrane region" description="Helical" evidence="2">
    <location>
        <begin position="54"/>
        <end position="77"/>
    </location>
</feature>
<sequence length="315" mass="35068">MSVPQSSADTLLLPDAINQVQKYVVAAFAAITWYNSVELVVLCLFTFKRYQGWYFWSLLIASASLTPHALGFLFFFFPLGVSPYFAVTLIILGWYCMVTGHSLILWSRLHLVLHRPKLLCAILILIITDAILFHVPITVLLYGSLSSDPLQPNLFAKGYDVMERIQLIGFCLQELLLSGIYLWETAKMLYVYRDQRHRRILTQLLLISIVILVLDIAVVGIEYAGLYALQVMFKPVAYSTKFLLEYAILGRLVQIARGPTSDPEPLCSSSQGPTASGGRSGGSGSNEVGFVDLQRDNSDAFSTGFASPHRPHTLP</sequence>
<feature type="transmembrane region" description="Helical" evidence="2">
    <location>
        <begin position="23"/>
        <end position="47"/>
    </location>
</feature>
<gene>
    <name evidence="4" type="ORF">BDV29DRAFT_152519</name>
</gene>
<dbReference type="Proteomes" id="UP000326565">
    <property type="component" value="Unassembled WGS sequence"/>
</dbReference>
<evidence type="ECO:0000259" key="3">
    <source>
        <dbReference type="Pfam" id="PF24802"/>
    </source>
</evidence>
<evidence type="ECO:0000313" key="4">
    <source>
        <dbReference type="EMBL" id="KAB8078625.1"/>
    </source>
</evidence>
<dbReference type="Pfam" id="PF24802">
    <property type="entry name" value="DUF7703"/>
    <property type="match status" value="1"/>
</dbReference>
<protein>
    <recommendedName>
        <fullName evidence="3">DUF7703 domain-containing protein</fullName>
    </recommendedName>
</protein>
<feature type="transmembrane region" description="Helical" evidence="2">
    <location>
        <begin position="165"/>
        <end position="183"/>
    </location>
</feature>
<organism evidence="4 5">
    <name type="scientific">Aspergillus leporis</name>
    <dbReference type="NCBI Taxonomy" id="41062"/>
    <lineage>
        <taxon>Eukaryota</taxon>
        <taxon>Fungi</taxon>
        <taxon>Dikarya</taxon>
        <taxon>Ascomycota</taxon>
        <taxon>Pezizomycotina</taxon>
        <taxon>Eurotiomycetes</taxon>
        <taxon>Eurotiomycetidae</taxon>
        <taxon>Eurotiales</taxon>
        <taxon>Aspergillaceae</taxon>
        <taxon>Aspergillus</taxon>
        <taxon>Aspergillus subgen. Circumdati</taxon>
    </lineage>
</organism>
<feature type="transmembrane region" description="Helical" evidence="2">
    <location>
        <begin position="204"/>
        <end position="229"/>
    </location>
</feature>
<dbReference type="OrthoDB" id="405906at2759"/>
<keyword evidence="2" id="KW-0812">Transmembrane</keyword>
<name>A0A5N5XEN7_9EURO</name>
<evidence type="ECO:0000256" key="1">
    <source>
        <dbReference type="SAM" id="MobiDB-lite"/>
    </source>
</evidence>
<dbReference type="PANTHER" id="PTHR37013:SF7">
    <property type="entry name" value="INTEGRAL MEMBRANE PROTEIN"/>
    <property type="match status" value="1"/>
</dbReference>
<keyword evidence="2" id="KW-1133">Transmembrane helix</keyword>
<feature type="region of interest" description="Disordered" evidence="1">
    <location>
        <begin position="260"/>
        <end position="290"/>
    </location>
</feature>
<accession>A0A5N5XEN7</accession>
<dbReference type="EMBL" id="ML732156">
    <property type="protein sequence ID" value="KAB8078625.1"/>
    <property type="molecule type" value="Genomic_DNA"/>
</dbReference>
<feature type="transmembrane region" description="Helical" evidence="2">
    <location>
        <begin position="118"/>
        <end position="145"/>
    </location>
</feature>
<dbReference type="PANTHER" id="PTHR37013">
    <property type="entry name" value="INTEGRAL MEMBRANE PROTEIN (AFU_ORTHOLOGUE AFUA_1G05950)-RELATED"/>
    <property type="match status" value="1"/>
</dbReference>
<proteinExistence type="predicted"/>
<reference evidence="4 5" key="1">
    <citation type="submission" date="2019-04" db="EMBL/GenBank/DDBJ databases">
        <title>Friends and foes A comparative genomics study of 23 Aspergillus species from section Flavi.</title>
        <authorList>
            <consortium name="DOE Joint Genome Institute"/>
            <person name="Kjaerbolling I."/>
            <person name="Vesth T."/>
            <person name="Frisvad J.C."/>
            <person name="Nybo J.L."/>
            <person name="Theobald S."/>
            <person name="Kildgaard S."/>
            <person name="Isbrandt T."/>
            <person name="Kuo A."/>
            <person name="Sato A."/>
            <person name="Lyhne E.K."/>
            <person name="Kogle M.E."/>
            <person name="Wiebenga A."/>
            <person name="Kun R.S."/>
            <person name="Lubbers R.J."/>
            <person name="Makela M.R."/>
            <person name="Barry K."/>
            <person name="Chovatia M."/>
            <person name="Clum A."/>
            <person name="Daum C."/>
            <person name="Haridas S."/>
            <person name="He G."/>
            <person name="LaButti K."/>
            <person name="Lipzen A."/>
            <person name="Mondo S."/>
            <person name="Riley R."/>
            <person name="Salamov A."/>
            <person name="Simmons B.A."/>
            <person name="Magnuson J.K."/>
            <person name="Henrissat B."/>
            <person name="Mortensen U.H."/>
            <person name="Larsen T.O."/>
            <person name="Devries R.P."/>
            <person name="Grigoriev I.V."/>
            <person name="Machida M."/>
            <person name="Baker S.E."/>
            <person name="Andersen M.R."/>
        </authorList>
    </citation>
    <scope>NUCLEOTIDE SEQUENCE [LARGE SCALE GENOMIC DNA]</scope>
    <source>
        <strain evidence="4 5">CBS 151.66</strain>
    </source>
</reference>
<evidence type="ECO:0000256" key="2">
    <source>
        <dbReference type="SAM" id="Phobius"/>
    </source>
</evidence>
<dbReference type="InterPro" id="IPR056120">
    <property type="entry name" value="DUF7703"/>
</dbReference>
<feature type="transmembrane region" description="Helical" evidence="2">
    <location>
        <begin position="83"/>
        <end position="106"/>
    </location>
</feature>
<feature type="domain" description="DUF7703" evidence="3">
    <location>
        <begin position="17"/>
        <end position="261"/>
    </location>
</feature>
<evidence type="ECO:0000313" key="5">
    <source>
        <dbReference type="Proteomes" id="UP000326565"/>
    </source>
</evidence>
<keyword evidence="2" id="KW-0472">Membrane</keyword>
<dbReference type="AlphaFoldDB" id="A0A5N5XEN7"/>